<dbReference type="PANTHER" id="PTHR47936">
    <property type="entry name" value="PPR_LONG DOMAIN-CONTAINING PROTEIN"/>
    <property type="match status" value="1"/>
</dbReference>
<evidence type="ECO:0000313" key="3">
    <source>
        <dbReference type="Proteomes" id="UP001642484"/>
    </source>
</evidence>
<keyword evidence="1" id="KW-0677">Repeat</keyword>
<dbReference type="PANTHER" id="PTHR47936:SF1">
    <property type="entry name" value="PENTATRICOPEPTIDE REPEAT-CONTAINING PROTEIN GUN1, CHLOROPLASTIC"/>
    <property type="match status" value="1"/>
</dbReference>
<accession>A0ABP0LAQ5</accession>
<name>A0ABP0LAQ5_9DINO</name>
<reference evidence="2 3" key="1">
    <citation type="submission" date="2024-02" db="EMBL/GenBank/DDBJ databases">
        <authorList>
            <person name="Chen Y."/>
            <person name="Shah S."/>
            <person name="Dougan E. K."/>
            <person name="Thang M."/>
            <person name="Chan C."/>
        </authorList>
    </citation>
    <scope>NUCLEOTIDE SEQUENCE [LARGE SCALE GENOMIC DNA]</scope>
</reference>
<sequence length="475" mass="52736">MHDAARSGWSFKLQELEASRCTGGSSVFDVQDCNSLIGALGRSSGWSRALQSFRIWRSRSKVSSYNSLVAAQSGNQWREALQTLEEARERQVQIDLFTWTPVIKHCQAGRWKAALGFLTEVRSSDLRLDTIIYGATLDATAGAWLQSLELYHEMGIRSCKRDFWCYQPLCHAWPHALGLQVDEAVRVAAMAVARGHAWRLALFLHRPTGPMAVNAVMGACQKAGVWEWVLQIREGAIRSSLRLSSISYCLAISATQGVQSLWVSSLALHSEMVEVGLGRNHFTDSAVLPSLPWHLSLKLLEDMPCIGVQRNVVTHSASFNGLPWALALQQLHAFPATLNTILLTAGAKAVNQWQRSSLWLLEAYSVGLRLDSEAQTALHGWRGVFELLPRDALVPTTRGYALVMGECEDRGQWEEAWKLLSQMGPEQDVICYNSLLAACTQAECIGKEEYCIKFVVPGWVGAWFVAFMDLGDSDP</sequence>
<organism evidence="2 3">
    <name type="scientific">Durusdinium trenchii</name>
    <dbReference type="NCBI Taxonomy" id="1381693"/>
    <lineage>
        <taxon>Eukaryota</taxon>
        <taxon>Sar</taxon>
        <taxon>Alveolata</taxon>
        <taxon>Dinophyceae</taxon>
        <taxon>Suessiales</taxon>
        <taxon>Symbiodiniaceae</taxon>
        <taxon>Durusdinium</taxon>
    </lineage>
</organism>
<dbReference type="EMBL" id="CAXAMN010011780">
    <property type="protein sequence ID" value="CAK9036238.1"/>
    <property type="molecule type" value="Genomic_DNA"/>
</dbReference>
<dbReference type="InterPro" id="IPR011990">
    <property type="entry name" value="TPR-like_helical_dom_sf"/>
</dbReference>
<keyword evidence="3" id="KW-1185">Reference proteome</keyword>
<protein>
    <recommendedName>
        <fullName evidence="4">Pentatricopeptide repeat-containing protein, chloroplastic</fullName>
    </recommendedName>
</protein>
<evidence type="ECO:0000256" key="1">
    <source>
        <dbReference type="ARBA" id="ARBA00022737"/>
    </source>
</evidence>
<dbReference type="Gene3D" id="1.25.40.10">
    <property type="entry name" value="Tetratricopeptide repeat domain"/>
    <property type="match status" value="2"/>
</dbReference>
<dbReference type="Proteomes" id="UP001642484">
    <property type="component" value="Unassembled WGS sequence"/>
</dbReference>
<comment type="caution">
    <text evidence="2">The sequence shown here is derived from an EMBL/GenBank/DDBJ whole genome shotgun (WGS) entry which is preliminary data.</text>
</comment>
<evidence type="ECO:0008006" key="4">
    <source>
        <dbReference type="Google" id="ProtNLM"/>
    </source>
</evidence>
<gene>
    <name evidence="2" type="ORF">CCMP2556_LOCUS20204</name>
</gene>
<proteinExistence type="predicted"/>
<evidence type="ECO:0000313" key="2">
    <source>
        <dbReference type="EMBL" id="CAK9036238.1"/>
    </source>
</evidence>